<dbReference type="HAMAP" id="MF_00013">
    <property type="entry name" value="LipB"/>
    <property type="match status" value="1"/>
</dbReference>
<dbReference type="PANTHER" id="PTHR10993:SF7">
    <property type="entry name" value="LIPOYLTRANSFERASE 2, MITOCHONDRIAL-RELATED"/>
    <property type="match status" value="1"/>
</dbReference>
<evidence type="ECO:0000256" key="8">
    <source>
        <dbReference type="PIRSR" id="PIRSR016262-2"/>
    </source>
</evidence>
<dbReference type="InterPro" id="IPR020605">
    <property type="entry name" value="Octanoyltransferase_CS"/>
</dbReference>
<evidence type="ECO:0000256" key="7">
    <source>
        <dbReference type="PIRSR" id="PIRSR016262-1"/>
    </source>
</evidence>
<dbReference type="InterPro" id="IPR000544">
    <property type="entry name" value="Octanoyltransferase"/>
</dbReference>
<evidence type="ECO:0000256" key="1">
    <source>
        <dbReference type="ARBA" id="ARBA00004821"/>
    </source>
</evidence>
<dbReference type="PIRSF" id="PIRSF016262">
    <property type="entry name" value="LPLase"/>
    <property type="match status" value="1"/>
</dbReference>
<dbReference type="UniPathway" id="UPA00538">
    <property type="reaction ID" value="UER00592"/>
</dbReference>
<comment type="miscellaneous">
    <text evidence="5">In the reaction, the free carboxyl group of octanoic acid is attached via an amide linkage to the epsilon-amino group of a specific lysine residue of lipoyl domains of lipoate-dependent enzymes.</text>
</comment>
<feature type="binding site" evidence="5 8">
    <location>
        <begin position="140"/>
        <end position="142"/>
    </location>
    <ligand>
        <name>substrate</name>
    </ligand>
</feature>
<comment type="function">
    <text evidence="4 5 6">Catalyzes the transfer of endogenously produced octanoic acid from octanoyl-acyl-carrier-protein onto the lipoyl domains of lipoate-dependent enzymes. Lipoyl-ACP can also act as a substrate although octanoyl-ACP is likely to be the physiological substrate.</text>
</comment>
<reference evidence="11 12" key="1">
    <citation type="submission" date="2020-07" db="EMBL/GenBank/DDBJ databases">
        <title>Huge and variable diversity of episymbiotic CPR bacteria and DPANN archaea in groundwater ecosystems.</title>
        <authorList>
            <person name="He C.Y."/>
            <person name="Keren R."/>
            <person name="Whittaker M."/>
            <person name="Farag I.F."/>
            <person name="Doudna J."/>
            <person name="Cate J.H.D."/>
            <person name="Banfield J.F."/>
        </authorList>
    </citation>
    <scope>NUCLEOTIDE SEQUENCE [LARGE SCALE GENOMIC DNA]</scope>
    <source>
        <strain evidence="11">NC_groundwater_70_Ag_B-0.1um_54_66</strain>
    </source>
</reference>
<keyword evidence="5" id="KW-0963">Cytoplasm</keyword>
<evidence type="ECO:0000256" key="6">
    <source>
        <dbReference type="PIRNR" id="PIRNR016262"/>
    </source>
</evidence>
<dbReference type="SUPFAM" id="SSF55681">
    <property type="entry name" value="Class II aaRS and biotin synthetases"/>
    <property type="match status" value="1"/>
</dbReference>
<feature type="binding site" evidence="5 8">
    <location>
        <begin position="67"/>
        <end position="74"/>
    </location>
    <ligand>
        <name>substrate</name>
    </ligand>
</feature>
<evidence type="ECO:0000256" key="3">
    <source>
        <dbReference type="ARBA" id="ARBA00023315"/>
    </source>
</evidence>
<dbReference type="PANTHER" id="PTHR10993">
    <property type="entry name" value="OCTANOYLTRANSFERASE"/>
    <property type="match status" value="1"/>
</dbReference>
<dbReference type="EMBL" id="CP066681">
    <property type="protein sequence ID" value="QQG37161.1"/>
    <property type="molecule type" value="Genomic_DNA"/>
</dbReference>
<feature type="binding site" evidence="5 8">
    <location>
        <begin position="153"/>
        <end position="155"/>
    </location>
    <ligand>
        <name>substrate</name>
    </ligand>
</feature>
<dbReference type="CDD" id="cd16444">
    <property type="entry name" value="LipB"/>
    <property type="match status" value="1"/>
</dbReference>
<dbReference type="PROSITE" id="PS51733">
    <property type="entry name" value="BPL_LPL_CATALYTIC"/>
    <property type="match status" value="1"/>
</dbReference>
<feature type="site" description="Lowers pKa of active site Cys" evidence="5 9">
    <location>
        <position position="137"/>
    </location>
</feature>
<dbReference type="InterPro" id="IPR045864">
    <property type="entry name" value="aa-tRNA-synth_II/BPL/LPL"/>
</dbReference>
<evidence type="ECO:0000256" key="2">
    <source>
        <dbReference type="ARBA" id="ARBA00022679"/>
    </source>
</evidence>
<evidence type="ECO:0000313" key="11">
    <source>
        <dbReference type="EMBL" id="QQG37161.1"/>
    </source>
</evidence>
<dbReference type="PROSITE" id="PS01313">
    <property type="entry name" value="LIPB"/>
    <property type="match status" value="1"/>
</dbReference>
<evidence type="ECO:0000256" key="5">
    <source>
        <dbReference type="HAMAP-Rule" id="MF_00013"/>
    </source>
</evidence>
<accession>A0A7T5UIN3</accession>
<dbReference type="Proteomes" id="UP000595362">
    <property type="component" value="Chromosome"/>
</dbReference>
<dbReference type="NCBIfam" id="TIGR00214">
    <property type="entry name" value="lipB"/>
    <property type="match status" value="1"/>
</dbReference>
<comment type="similarity">
    <text evidence="5 6">Belongs to the LipB family.</text>
</comment>
<dbReference type="GO" id="GO:0033819">
    <property type="term" value="F:lipoyl(octanoyl) transferase activity"/>
    <property type="evidence" value="ECO:0007669"/>
    <property type="project" value="UniProtKB-EC"/>
</dbReference>
<evidence type="ECO:0000256" key="4">
    <source>
        <dbReference type="ARBA" id="ARBA00024732"/>
    </source>
</evidence>
<dbReference type="NCBIfam" id="NF010921">
    <property type="entry name" value="PRK14341.1"/>
    <property type="match status" value="1"/>
</dbReference>
<dbReference type="GO" id="GO:0005737">
    <property type="term" value="C:cytoplasm"/>
    <property type="evidence" value="ECO:0007669"/>
    <property type="project" value="UniProtKB-SubCell"/>
</dbReference>
<comment type="pathway">
    <text evidence="1 5 6">Protein modification; protein lipoylation via endogenous pathway; protein N(6)-(lipoyl)lysine from octanoyl-[acyl-carrier-protein]: step 1/2.</text>
</comment>
<name>A0A7T5UIN3_9BACT</name>
<protein>
    <recommendedName>
        <fullName evidence="5 6">Octanoyltransferase</fullName>
        <ecNumber evidence="5 6">2.3.1.181</ecNumber>
    </recommendedName>
    <alternativeName>
        <fullName evidence="5">Lipoate-protein ligase B</fullName>
    </alternativeName>
    <alternativeName>
        <fullName evidence="5">Lipoyl/octanoyl transferase</fullName>
    </alternativeName>
    <alternativeName>
        <fullName evidence="5">Octanoyl-[acyl-carrier-protein]-protein N-octanoyltransferase</fullName>
    </alternativeName>
</protein>
<dbReference type="GO" id="GO:0009249">
    <property type="term" value="P:protein lipoylation"/>
    <property type="evidence" value="ECO:0007669"/>
    <property type="project" value="InterPro"/>
</dbReference>
<comment type="subcellular location">
    <subcellularLocation>
        <location evidence="5">Cytoplasm</location>
    </subcellularLocation>
</comment>
<evidence type="ECO:0000313" key="12">
    <source>
        <dbReference type="Proteomes" id="UP000595362"/>
    </source>
</evidence>
<feature type="domain" description="BPL/LPL catalytic" evidence="10">
    <location>
        <begin position="29"/>
        <end position="209"/>
    </location>
</feature>
<dbReference type="EC" id="2.3.1.181" evidence="5 6"/>
<keyword evidence="2 5" id="KW-0808">Transferase</keyword>
<dbReference type="Gene3D" id="3.30.930.10">
    <property type="entry name" value="Bira Bifunctional Protein, Domain 2"/>
    <property type="match status" value="1"/>
</dbReference>
<feature type="active site" description="Acyl-thioester intermediate" evidence="5 7">
    <location>
        <position position="171"/>
    </location>
</feature>
<dbReference type="NCBIfam" id="NF010925">
    <property type="entry name" value="PRK14345.1"/>
    <property type="match status" value="1"/>
</dbReference>
<evidence type="ECO:0000259" key="10">
    <source>
        <dbReference type="PROSITE" id="PS51733"/>
    </source>
</evidence>
<organism evidence="11 12">
    <name type="scientific">Micavibrio aeruginosavorus</name>
    <dbReference type="NCBI Taxonomy" id="349221"/>
    <lineage>
        <taxon>Bacteria</taxon>
        <taxon>Pseudomonadati</taxon>
        <taxon>Bdellovibrionota</taxon>
        <taxon>Bdellovibrionia</taxon>
        <taxon>Bdellovibrionales</taxon>
        <taxon>Pseudobdellovibrionaceae</taxon>
        <taxon>Micavibrio</taxon>
    </lineage>
</organism>
<proteinExistence type="inferred from homology"/>
<evidence type="ECO:0000256" key="9">
    <source>
        <dbReference type="PIRSR" id="PIRSR016262-3"/>
    </source>
</evidence>
<gene>
    <name evidence="5 11" type="primary">lipB</name>
    <name evidence="11" type="ORF">HYS17_05210</name>
</gene>
<dbReference type="Pfam" id="PF21948">
    <property type="entry name" value="LplA-B_cat"/>
    <property type="match status" value="1"/>
</dbReference>
<keyword evidence="3 5" id="KW-0012">Acyltransferase</keyword>
<comment type="catalytic activity">
    <reaction evidence="5 6">
        <text>octanoyl-[ACP] + L-lysyl-[protein] = N(6)-octanoyl-L-lysyl-[protein] + holo-[ACP] + H(+)</text>
        <dbReference type="Rhea" id="RHEA:17665"/>
        <dbReference type="Rhea" id="RHEA-COMP:9636"/>
        <dbReference type="Rhea" id="RHEA-COMP:9685"/>
        <dbReference type="Rhea" id="RHEA-COMP:9752"/>
        <dbReference type="Rhea" id="RHEA-COMP:9928"/>
        <dbReference type="ChEBI" id="CHEBI:15378"/>
        <dbReference type="ChEBI" id="CHEBI:29969"/>
        <dbReference type="ChEBI" id="CHEBI:64479"/>
        <dbReference type="ChEBI" id="CHEBI:78463"/>
        <dbReference type="ChEBI" id="CHEBI:78809"/>
        <dbReference type="EC" id="2.3.1.181"/>
    </reaction>
</comment>
<sequence length="215" mass="24030">MEIVISDDLVNYPEALQVMEGRVAAIRAGTAPETIWLLEHPPLYTAGTSAKPSDLLHPRFPVFETGRGGEYTYHGPGQRVGYVMLDLKKRQKIPDIKLYVWQLEEWIIRALRDLGIQGERREGRVGIWVAHDGTESKIAALGVRIRHWVTYHGISINVDSDLAHFQGIVPCGIREFGVTSCHERGVRISMNDLDEALMKHCGMVFGSDQGLKATA</sequence>
<dbReference type="AlphaFoldDB" id="A0A7T5UIN3"/>
<dbReference type="InterPro" id="IPR004143">
    <property type="entry name" value="BPL_LPL_catalytic"/>
</dbReference>